<keyword evidence="4" id="KW-0833">Ubl conjugation pathway</keyword>
<keyword evidence="7" id="KW-0472">Membrane</keyword>
<dbReference type="CDD" id="cd16448">
    <property type="entry name" value="RING-H2"/>
    <property type="match status" value="1"/>
</dbReference>
<dbReference type="SUPFAM" id="SSF57850">
    <property type="entry name" value="RING/U-box"/>
    <property type="match status" value="1"/>
</dbReference>
<dbReference type="InterPro" id="IPR024766">
    <property type="entry name" value="Znf_RING_H2"/>
</dbReference>
<reference evidence="9 10" key="1">
    <citation type="submission" date="2016-11" db="EMBL/GenBank/DDBJ databases">
        <title>The macronuclear genome of Stentor coeruleus: a giant cell with tiny introns.</title>
        <authorList>
            <person name="Slabodnick M."/>
            <person name="Ruby J.G."/>
            <person name="Reiff S.B."/>
            <person name="Swart E.C."/>
            <person name="Gosai S."/>
            <person name="Prabakaran S."/>
            <person name="Witkowska E."/>
            <person name="Larue G.E."/>
            <person name="Fisher S."/>
            <person name="Freeman R.M."/>
            <person name="Gunawardena J."/>
            <person name="Chu W."/>
            <person name="Stover N.A."/>
            <person name="Gregory B.D."/>
            <person name="Nowacki M."/>
            <person name="Derisi J."/>
            <person name="Roy S.W."/>
            <person name="Marshall W.F."/>
            <person name="Sood P."/>
        </authorList>
    </citation>
    <scope>NUCLEOTIDE SEQUENCE [LARGE SCALE GENOMIC DNA]</scope>
    <source>
        <strain evidence="9">WM001</strain>
    </source>
</reference>
<evidence type="ECO:0000313" key="9">
    <source>
        <dbReference type="EMBL" id="OMJ69051.1"/>
    </source>
</evidence>
<keyword evidence="3 6" id="KW-0863">Zinc-finger</keyword>
<dbReference type="AlphaFoldDB" id="A0A1R2AWZ8"/>
<protein>
    <recommendedName>
        <fullName evidence="8">RING-type domain-containing protein</fullName>
    </recommendedName>
</protein>
<evidence type="ECO:0000256" key="4">
    <source>
        <dbReference type="ARBA" id="ARBA00022786"/>
    </source>
</evidence>
<dbReference type="GO" id="GO:0008270">
    <property type="term" value="F:zinc ion binding"/>
    <property type="evidence" value="ECO:0007669"/>
    <property type="project" value="UniProtKB-KW"/>
</dbReference>
<dbReference type="EMBL" id="MPUH01001247">
    <property type="protein sequence ID" value="OMJ69051.1"/>
    <property type="molecule type" value="Genomic_DNA"/>
</dbReference>
<dbReference type="Gene3D" id="3.30.40.10">
    <property type="entry name" value="Zinc/RING finger domain, C3HC4 (zinc finger)"/>
    <property type="match status" value="1"/>
</dbReference>
<evidence type="ECO:0000313" key="10">
    <source>
        <dbReference type="Proteomes" id="UP000187209"/>
    </source>
</evidence>
<evidence type="ECO:0000256" key="5">
    <source>
        <dbReference type="ARBA" id="ARBA00022833"/>
    </source>
</evidence>
<evidence type="ECO:0000256" key="7">
    <source>
        <dbReference type="SAM" id="Phobius"/>
    </source>
</evidence>
<feature type="domain" description="RING-type" evidence="8">
    <location>
        <begin position="490"/>
        <end position="536"/>
    </location>
</feature>
<keyword evidence="2" id="KW-0479">Metal-binding</keyword>
<comment type="pathway">
    <text evidence="1">Protein modification; protein ubiquitination.</text>
</comment>
<organism evidence="9 10">
    <name type="scientific">Stentor coeruleus</name>
    <dbReference type="NCBI Taxonomy" id="5963"/>
    <lineage>
        <taxon>Eukaryota</taxon>
        <taxon>Sar</taxon>
        <taxon>Alveolata</taxon>
        <taxon>Ciliophora</taxon>
        <taxon>Postciliodesmatophora</taxon>
        <taxon>Heterotrichea</taxon>
        <taxon>Heterotrichida</taxon>
        <taxon>Stentoridae</taxon>
        <taxon>Stentor</taxon>
    </lineage>
</organism>
<keyword evidence="5" id="KW-0862">Zinc</keyword>
<evidence type="ECO:0000256" key="1">
    <source>
        <dbReference type="ARBA" id="ARBA00004906"/>
    </source>
</evidence>
<comment type="caution">
    <text evidence="9">The sequence shown here is derived from an EMBL/GenBank/DDBJ whole genome shotgun (WGS) entry which is preliminary data.</text>
</comment>
<dbReference type="PROSITE" id="PS50089">
    <property type="entry name" value="ZF_RING_2"/>
    <property type="match status" value="1"/>
</dbReference>
<dbReference type="InterPro" id="IPR001841">
    <property type="entry name" value="Znf_RING"/>
</dbReference>
<dbReference type="Proteomes" id="UP000187209">
    <property type="component" value="Unassembled WGS sequence"/>
</dbReference>
<keyword evidence="10" id="KW-1185">Reference proteome</keyword>
<keyword evidence="7" id="KW-0812">Transmembrane</keyword>
<name>A0A1R2AWZ8_9CILI</name>
<dbReference type="OrthoDB" id="424775at2759"/>
<feature type="transmembrane region" description="Helical" evidence="7">
    <location>
        <begin position="416"/>
        <end position="443"/>
    </location>
</feature>
<dbReference type="Pfam" id="PF12678">
    <property type="entry name" value="zf-rbx1"/>
    <property type="match status" value="1"/>
</dbReference>
<dbReference type="InterPro" id="IPR013083">
    <property type="entry name" value="Znf_RING/FYVE/PHD"/>
</dbReference>
<accession>A0A1R2AWZ8</accession>
<keyword evidence="7" id="KW-1133">Transmembrane helix</keyword>
<gene>
    <name evidence="9" type="ORF">SteCoe_33332</name>
</gene>
<evidence type="ECO:0000256" key="6">
    <source>
        <dbReference type="PROSITE-ProRule" id="PRU00175"/>
    </source>
</evidence>
<evidence type="ECO:0000256" key="2">
    <source>
        <dbReference type="ARBA" id="ARBA00022723"/>
    </source>
</evidence>
<sequence length="540" mass="62004">MLTFLSLLPLCLSKLSIVSPDILANSSIPYIITTFSNAHLYPIYGKFVFIEIDSSCDFSSDQKSLLNKTTIPIVSKVDNNNCSFIIISNIVEQTGSPGVIIVSDNISYYYNNKNGDFVNDNKDDLYHSYYTFAVCLIISSETFKIFEDYIQEQIWAIYVYSEYKMTKYPSFKFYMASDYDKDSDYIYNTKEVTFEYGMKKSNFEIIFSYIEQGNMLDENCLNSTDNALYCLPPSEYSTGRERILNTILSLNAFNIFEDNEIYNFFAYMMDLYYKCYYDRSVYCHELILAGFGITPNYNDSVLLSQGKIDSVIFPQISINDVYLYNPKYIWDLYILSSNDPYIASYECDAGCTVMNLFENACNPNCNTERCSYNFLNCLKQNSCYTFILGDGNCNSLCQNDPDCMTENSSNNRNDKILLIEILVPILGFFLIAIILAVVIIIAYRKNKIGKKKEKLELANDLSISKLKNKDINLKFTTFSTNLVYSGDLVCTLDLMAIHEGQDIAIFQNQCKHMFHSGCMARWLSEHVIANECPTCNIMNK</sequence>
<proteinExistence type="predicted"/>
<evidence type="ECO:0000259" key="8">
    <source>
        <dbReference type="PROSITE" id="PS50089"/>
    </source>
</evidence>
<evidence type="ECO:0000256" key="3">
    <source>
        <dbReference type="ARBA" id="ARBA00022771"/>
    </source>
</evidence>